<dbReference type="InterPro" id="IPR001539">
    <property type="entry name" value="Peptidase_U32"/>
</dbReference>
<accession>A0ABN6J1Y5</accession>
<dbReference type="Pfam" id="PF12392">
    <property type="entry name" value="DUF3656"/>
    <property type="match status" value="1"/>
</dbReference>
<evidence type="ECO:0000313" key="3">
    <source>
        <dbReference type="Proteomes" id="UP000824633"/>
    </source>
</evidence>
<dbReference type="Proteomes" id="UP000824633">
    <property type="component" value="Chromosome"/>
</dbReference>
<evidence type="ECO:0000259" key="1">
    <source>
        <dbReference type="Pfam" id="PF12392"/>
    </source>
</evidence>
<dbReference type="PANTHER" id="PTHR30217:SF10">
    <property type="entry name" value="23S RRNA 5-HYDROXYCYTIDINE C2501 SYNTHASE"/>
    <property type="match status" value="1"/>
</dbReference>
<organism evidence="2 3">
    <name type="scientific">Clostridium gelidum</name>
    <dbReference type="NCBI Taxonomy" id="704125"/>
    <lineage>
        <taxon>Bacteria</taxon>
        <taxon>Bacillati</taxon>
        <taxon>Bacillota</taxon>
        <taxon>Clostridia</taxon>
        <taxon>Eubacteriales</taxon>
        <taxon>Clostridiaceae</taxon>
        <taxon>Clostridium</taxon>
    </lineage>
</organism>
<dbReference type="InterPro" id="IPR051454">
    <property type="entry name" value="RNA/ubiquinone_mod_enzymes"/>
</dbReference>
<protein>
    <submittedName>
        <fullName evidence="2">Peptidase U32</fullName>
    </submittedName>
</protein>
<dbReference type="Pfam" id="PF01136">
    <property type="entry name" value="Peptidase_U32"/>
    <property type="match status" value="2"/>
</dbReference>
<keyword evidence="3" id="KW-1185">Reference proteome</keyword>
<dbReference type="InterPro" id="IPR020988">
    <property type="entry name" value="Pept_U32_collagenase"/>
</dbReference>
<proteinExistence type="predicted"/>
<reference evidence="3" key="1">
    <citation type="submission" date="2021-07" db="EMBL/GenBank/DDBJ databases">
        <title>Complete genome sequencing of a Clostridium isolate.</title>
        <authorList>
            <person name="Ueki A."/>
            <person name="Tonouchi A."/>
        </authorList>
    </citation>
    <scope>NUCLEOTIDE SEQUENCE [LARGE SCALE GENOMIC DNA]</scope>
    <source>
        <strain evidence="3">C5S11</strain>
    </source>
</reference>
<gene>
    <name evidence="2" type="ORF">psyc5s11_44570</name>
</gene>
<name>A0ABN6J1Y5_9CLOT</name>
<evidence type="ECO:0000313" key="2">
    <source>
        <dbReference type="EMBL" id="BCZ48390.1"/>
    </source>
</evidence>
<feature type="domain" description="Peptidase U32 collagenase" evidence="1">
    <location>
        <begin position="376"/>
        <end position="490"/>
    </location>
</feature>
<dbReference type="PROSITE" id="PS01276">
    <property type="entry name" value="PEPTIDASE_U32"/>
    <property type="match status" value="1"/>
</dbReference>
<sequence>MNKIELLAPAGSMESLIAAINNGADAIYLGGNKFSARAYASNFDNETMMKAVDYAHSYNVKVHVTINTVLKQNELKEALKYVGYLYEIGVDALIIQDVGLISLIRDIYPNFELHASTQITVHNGEGALYFKEKGLQRIVLSRELSLDEIKHISKDLGIETEIFVHGALCVCYSGQCLMSSMIGGRSGNRGRCAQPCRMQYTLKSETLGEKKGYLLSPKDTCLIEDIDSIIKSGTSSLKIEGRMKKPEYVAGVTRNYRQSIDKVLKNGKFDLHKGKNELAQLFNREGFAKAYLHKNVGKDMMSYNYPKNTGVFIGQVTNSGEVVLEENVALGDGIRFHDDGFTLSKILKNNSEVKEAFRGDTVKLFPVGGYKKGYRLYKMSDKKLYDELKEDLKLYKKKISLTLEVEFKVNAPLVIKTKFNGKEYKVYGENVEVATNAPMTRERVEDSLKKSGEIPYKFDQIVFDTFDDGFMKIASINNLRRELFEKILKEEVSSHRKRRIQESLKIKNVKSNEDLGYIYSCITKDQLKALSENKKVQNIALDIFFSRQKNALNKDDLKKFHEQNSNDKNIYLKIPNIIKGEFNNIVKTIEELMPFIKGIITSNVGIIRIYKDKLFIIGDYKLNIFNKEAAEFYAEDVDIPCLSLELNRKEIKEMMKNINCKIGVNIYGNTELMVSEYCPVGSTFGGKASKKECNGVCMKDNFKLIDRMNENFSVLCDNNCRSHILNSVATNLIEQVEELKSFNITNFRVDFKDESYEEVSDILNQITKGTKNENKKYTQGHYRRGVE</sequence>
<dbReference type="EMBL" id="AP024849">
    <property type="protein sequence ID" value="BCZ48390.1"/>
    <property type="molecule type" value="Genomic_DNA"/>
</dbReference>
<dbReference type="PANTHER" id="PTHR30217">
    <property type="entry name" value="PEPTIDASE U32 FAMILY"/>
    <property type="match status" value="1"/>
</dbReference>
<dbReference type="RefSeq" id="WP_224034655.1">
    <property type="nucleotide sequence ID" value="NZ_AP024849.1"/>
</dbReference>